<comment type="similarity">
    <text evidence="1">Belongs to the AB hydrolase superfamily.</text>
</comment>
<evidence type="ECO:0000259" key="3">
    <source>
        <dbReference type="Pfam" id="PF00561"/>
    </source>
</evidence>
<gene>
    <name evidence="4" type="ORF">KGF57_004592</name>
</gene>
<evidence type="ECO:0000256" key="2">
    <source>
        <dbReference type="ARBA" id="ARBA00022801"/>
    </source>
</evidence>
<dbReference type="SUPFAM" id="SSF53474">
    <property type="entry name" value="alpha/beta-Hydrolases"/>
    <property type="match status" value="1"/>
</dbReference>
<keyword evidence="2" id="KW-0378">Hydrolase</keyword>
<dbReference type="GeneID" id="76152636"/>
<dbReference type="RefSeq" id="XP_051606924.1">
    <property type="nucleotide sequence ID" value="XM_051754118.1"/>
</dbReference>
<dbReference type="PANTHER" id="PTHR46118:SF4">
    <property type="entry name" value="PROTEIN ABHD11"/>
    <property type="match status" value="1"/>
</dbReference>
<sequence length="317" mass="36038">MFKLACTARASAIYGPIQKRLSGPIVRHLSYTRGCQNSTPIETVDLVYDEFETPNSKSKSPLVILHGLFGSKANNRTVAKQLCERLDRNVYCLDLRNFGSSPHIKRLDYPSLAADVENWVAQRKFEQKPILIGHSMGAKTAMAVALRKPDLPKMIVSVDNAPITFGNTDSKFNKYINQLRLSLEKYKYTNIKDVDAKLAEVEPNKTVRQFVLMNMKRGKKDEPVTSKIPLDIIGDATSKGFIASWPYSPDDGRWTGPVLFIRGTESHYIPDDVFPEIAQFFPNFEIRDIKCGHWVISEKPKEFMDVLCEYVERVEDE</sequence>
<name>A0AAD5BBV1_9ASCO</name>
<dbReference type="PANTHER" id="PTHR46118">
    <property type="entry name" value="PROTEIN ABHD11"/>
    <property type="match status" value="1"/>
</dbReference>
<dbReference type="AlphaFoldDB" id="A0AAD5BBV1"/>
<reference evidence="4 5" key="1">
    <citation type="journal article" date="2022" name="DNA Res.">
        <title>Genome analysis of five recently described species of the CUG-Ser clade uncovers Candida theae as a new hybrid lineage with pathogenic potential in the Candida parapsilosis species complex.</title>
        <authorList>
            <person name="Mixao V."/>
            <person name="Del Olmo V."/>
            <person name="Hegedusova E."/>
            <person name="Saus E."/>
            <person name="Pryszcz L."/>
            <person name="Cillingova A."/>
            <person name="Nosek J."/>
            <person name="Gabaldon T."/>
        </authorList>
    </citation>
    <scope>NUCLEOTIDE SEQUENCE [LARGE SCALE GENOMIC DNA]</scope>
    <source>
        <strain evidence="4 5">CBS 12239</strain>
    </source>
</reference>
<feature type="domain" description="AB hydrolase-1" evidence="3">
    <location>
        <begin position="61"/>
        <end position="300"/>
    </location>
</feature>
<dbReference type="EMBL" id="JAIHNG010000162">
    <property type="protein sequence ID" value="KAI5949769.1"/>
    <property type="molecule type" value="Genomic_DNA"/>
</dbReference>
<evidence type="ECO:0000313" key="4">
    <source>
        <dbReference type="EMBL" id="KAI5949769.1"/>
    </source>
</evidence>
<evidence type="ECO:0000256" key="1">
    <source>
        <dbReference type="ARBA" id="ARBA00008645"/>
    </source>
</evidence>
<dbReference type="GO" id="GO:0005739">
    <property type="term" value="C:mitochondrion"/>
    <property type="evidence" value="ECO:0007669"/>
    <property type="project" value="TreeGrafter"/>
</dbReference>
<dbReference type="PRINTS" id="PR00111">
    <property type="entry name" value="ABHYDROLASE"/>
</dbReference>
<dbReference type="GO" id="GO:0052689">
    <property type="term" value="F:carboxylic ester hydrolase activity"/>
    <property type="evidence" value="ECO:0007669"/>
    <property type="project" value="TreeGrafter"/>
</dbReference>
<keyword evidence="5" id="KW-1185">Reference proteome</keyword>
<dbReference type="InterPro" id="IPR029058">
    <property type="entry name" value="AB_hydrolase_fold"/>
</dbReference>
<comment type="caution">
    <text evidence="4">The sequence shown here is derived from an EMBL/GenBank/DDBJ whole genome shotgun (WGS) entry which is preliminary data.</text>
</comment>
<proteinExistence type="inferred from homology"/>
<protein>
    <recommendedName>
        <fullName evidence="3">AB hydrolase-1 domain-containing protein</fullName>
    </recommendedName>
</protein>
<dbReference type="Gene3D" id="3.40.50.1820">
    <property type="entry name" value="alpha/beta hydrolase"/>
    <property type="match status" value="1"/>
</dbReference>
<accession>A0AAD5BBV1</accession>
<dbReference type="FunFam" id="3.40.50.1820:FF:000039">
    <property type="entry name" value="Esterase ybfF"/>
    <property type="match status" value="1"/>
</dbReference>
<dbReference type="InterPro" id="IPR000073">
    <property type="entry name" value="AB_hydrolase_1"/>
</dbReference>
<dbReference type="Proteomes" id="UP001204833">
    <property type="component" value="Unassembled WGS sequence"/>
</dbReference>
<dbReference type="Pfam" id="PF00561">
    <property type="entry name" value="Abhydrolase_1"/>
    <property type="match status" value="1"/>
</dbReference>
<organism evidence="4 5">
    <name type="scientific">Candida theae</name>
    <dbReference type="NCBI Taxonomy" id="1198502"/>
    <lineage>
        <taxon>Eukaryota</taxon>
        <taxon>Fungi</taxon>
        <taxon>Dikarya</taxon>
        <taxon>Ascomycota</taxon>
        <taxon>Saccharomycotina</taxon>
        <taxon>Pichiomycetes</taxon>
        <taxon>Debaryomycetaceae</taxon>
        <taxon>Candida/Lodderomyces clade</taxon>
        <taxon>Candida</taxon>
    </lineage>
</organism>
<evidence type="ECO:0000313" key="5">
    <source>
        <dbReference type="Proteomes" id="UP001204833"/>
    </source>
</evidence>